<accession>I2E1H4</accession>
<dbReference type="AlphaFoldDB" id="I2E1H4"/>
<keyword evidence="1" id="KW-0614">Plasmid</keyword>
<dbReference type="Pfam" id="PF00583">
    <property type="entry name" value="Acetyltransf_1"/>
    <property type="match status" value="1"/>
</dbReference>
<proteinExistence type="predicted"/>
<dbReference type="EMBL" id="JQ665880">
    <property type="protein sequence ID" value="AFJ91342.1"/>
    <property type="molecule type" value="Genomic_DNA"/>
</dbReference>
<evidence type="ECO:0000313" key="1">
    <source>
        <dbReference type="EMBL" id="AFJ91342.1"/>
    </source>
</evidence>
<dbReference type="GO" id="GO:0016747">
    <property type="term" value="F:acyltransferase activity, transferring groups other than amino-acyl groups"/>
    <property type="evidence" value="ECO:0007669"/>
    <property type="project" value="InterPro"/>
</dbReference>
<dbReference type="Gene3D" id="3.40.630.30">
    <property type="match status" value="1"/>
</dbReference>
<geneLocation type="plasmid" evidence="1">
    <name>pHRC017</name>
</geneLocation>
<dbReference type="InterPro" id="IPR000182">
    <property type="entry name" value="GNAT_dom"/>
</dbReference>
<dbReference type="InterPro" id="IPR016181">
    <property type="entry name" value="Acyl_CoA_acyltransferase"/>
</dbReference>
<gene>
    <name evidence="1" type="ORF">pHRC017_0176</name>
</gene>
<organism evidence="1">
    <name type="scientific">Rhizobium meliloti</name>
    <name type="common">Ensifer meliloti</name>
    <name type="synonym">Sinorhizobium meliloti</name>
    <dbReference type="NCBI Taxonomy" id="382"/>
    <lineage>
        <taxon>Bacteria</taxon>
        <taxon>Pseudomonadati</taxon>
        <taxon>Pseudomonadota</taxon>
        <taxon>Alphaproteobacteria</taxon>
        <taxon>Hyphomicrobiales</taxon>
        <taxon>Rhizobiaceae</taxon>
        <taxon>Sinorhizobium/Ensifer group</taxon>
        <taxon>Sinorhizobium</taxon>
    </lineage>
</organism>
<reference evidence="1" key="1">
    <citation type="journal article" date="2012" name="Mol. Plant Microbe Interact.">
        <title>Rhizobial plasmids that cause impaired symbiotic nitrogen fixation and enhanced host invasion.</title>
        <authorList>
            <person name="Crook M.B."/>
            <person name="Lindsay D.P."/>
            <person name="Biggs M.B."/>
            <person name="Bentley J.S."/>
            <person name="Price J.C."/>
            <person name="Clement S.C."/>
            <person name="Clement M.J."/>
            <person name="Long S.R."/>
            <person name="Griffitts J.S."/>
        </authorList>
    </citation>
    <scope>NUCLEOTIDE SEQUENCE</scope>
    <source>
        <strain evidence="1">C017</strain>
        <plasmid evidence="1">pHRC017</plasmid>
    </source>
</reference>
<protein>
    <submittedName>
        <fullName evidence="1">GCN5-related N-acetyltransferase</fullName>
    </submittedName>
</protein>
<dbReference type="RefSeq" id="WP_015061283.1">
    <property type="nucleotide sequence ID" value="NZ_WISS01000029.1"/>
</dbReference>
<keyword evidence="1" id="KW-0808">Transferase</keyword>
<dbReference type="CDD" id="cd04301">
    <property type="entry name" value="NAT_SF"/>
    <property type="match status" value="1"/>
</dbReference>
<dbReference type="PROSITE" id="PS51186">
    <property type="entry name" value="GNAT"/>
    <property type="match status" value="1"/>
</dbReference>
<sequence length="92" mass="10671">MIIYDCGPENWSILLGYVLPEHRWKGICTALFYALRDKAQEQGNIFSILSGTHLNNLAAQAAFEAQRRTKEYIMYSYRMRRPRPIDFSVAAI</sequence>
<dbReference type="SUPFAM" id="SSF55729">
    <property type="entry name" value="Acyl-CoA N-acyltransferases (Nat)"/>
    <property type="match status" value="1"/>
</dbReference>
<name>I2E1H4_RHIML</name>